<keyword evidence="5" id="KW-0413">Isomerase</keyword>
<evidence type="ECO:0000313" key="6">
    <source>
        <dbReference type="Proteomes" id="UP000325385"/>
    </source>
</evidence>
<feature type="binding site" evidence="3">
    <location>
        <position position="61"/>
    </location>
    <ligand>
        <name>Zn(2+)</name>
        <dbReference type="ChEBI" id="CHEBI:29105"/>
    </ligand>
</feature>
<dbReference type="GO" id="GO:0004476">
    <property type="term" value="F:mannose-6-phosphate isomerase activity"/>
    <property type="evidence" value="ECO:0007669"/>
    <property type="project" value="InterPro"/>
</dbReference>
<evidence type="ECO:0000256" key="3">
    <source>
        <dbReference type="PIRSR" id="PIRSR036894-1"/>
    </source>
</evidence>
<evidence type="ECO:0000256" key="4">
    <source>
        <dbReference type="PIRSR" id="PIRSR036894-2"/>
    </source>
</evidence>
<name>A0A5P6ND86_9SPHN</name>
<dbReference type="GO" id="GO:0046872">
    <property type="term" value="F:metal ion binding"/>
    <property type="evidence" value="ECO:0007669"/>
    <property type="project" value="UniProtKB-KW"/>
</dbReference>
<evidence type="ECO:0000256" key="2">
    <source>
        <dbReference type="ARBA" id="ARBA00022833"/>
    </source>
</evidence>
<dbReference type="InterPro" id="IPR014710">
    <property type="entry name" value="RmlC-like_jellyroll"/>
</dbReference>
<keyword evidence="2 3" id="KW-0862">Zinc</keyword>
<gene>
    <name evidence="5" type="ORF">D0Y83_12400</name>
</gene>
<dbReference type="InterPro" id="IPR011051">
    <property type="entry name" value="RmlC_Cupin_sf"/>
</dbReference>
<comment type="cofactor">
    <cofactor evidence="3">
        <name>Zn(2+)</name>
        <dbReference type="ChEBI" id="CHEBI:29105"/>
    </cofactor>
    <text evidence="3">Binds 1 zinc ion per subunit.</text>
</comment>
<protein>
    <submittedName>
        <fullName evidence="5">Mannose-6-phosphate isomerase</fullName>
    </submittedName>
</protein>
<proteinExistence type="predicted"/>
<dbReference type="CDD" id="cd07010">
    <property type="entry name" value="cupin_PMI_type_I_N_bac"/>
    <property type="match status" value="1"/>
</dbReference>
<feature type="binding site" evidence="3">
    <location>
        <position position="79"/>
    </location>
    <ligand>
        <name>Zn(2+)</name>
        <dbReference type="ChEBI" id="CHEBI:29105"/>
    </ligand>
</feature>
<feature type="active site" evidence="4">
    <location>
        <position position="157"/>
    </location>
</feature>
<accession>A0A5P6ND86</accession>
<feature type="binding site" evidence="3">
    <location>
        <position position="137"/>
    </location>
    <ligand>
        <name>Zn(2+)</name>
        <dbReference type="ChEBI" id="CHEBI:29105"/>
    </ligand>
</feature>
<dbReference type="PANTHER" id="PTHR42742:SF3">
    <property type="entry name" value="FRUCTOKINASE"/>
    <property type="match status" value="1"/>
</dbReference>
<keyword evidence="1 3" id="KW-0479">Metal-binding</keyword>
<dbReference type="GO" id="GO:0005975">
    <property type="term" value="P:carbohydrate metabolic process"/>
    <property type="evidence" value="ECO:0007669"/>
    <property type="project" value="InterPro"/>
</dbReference>
<dbReference type="InterPro" id="IPR051804">
    <property type="entry name" value="Carb_Metab_Reg_Kinase/Isom"/>
</dbReference>
<reference evidence="6" key="1">
    <citation type="submission" date="2018-09" db="EMBL/GenBank/DDBJ databases">
        <title>Nocardia yunnanensis sp. nov., an actinomycete isolated from a soil sample.</title>
        <authorList>
            <person name="Zhang J."/>
        </authorList>
    </citation>
    <scope>NUCLEOTIDE SEQUENCE [LARGE SCALE GENOMIC DNA]</scope>
    <source>
        <strain evidence="6">21-3</strain>
    </source>
</reference>
<dbReference type="EMBL" id="CP032228">
    <property type="protein sequence ID" value="QFI63979.1"/>
    <property type="molecule type" value="Genomic_DNA"/>
</dbReference>
<organism evidence="5 6">
    <name type="scientific">Qipengyuania flava</name>
    <dbReference type="NCBI Taxonomy" id="192812"/>
    <lineage>
        <taxon>Bacteria</taxon>
        <taxon>Pseudomonadati</taxon>
        <taxon>Pseudomonadota</taxon>
        <taxon>Alphaproteobacteria</taxon>
        <taxon>Sphingomonadales</taxon>
        <taxon>Erythrobacteraceae</taxon>
        <taxon>Qipengyuania</taxon>
    </lineage>
</organism>
<dbReference type="Proteomes" id="UP000325385">
    <property type="component" value="Chromosome"/>
</dbReference>
<dbReference type="PIRSF" id="PIRSF036894">
    <property type="entry name" value="PMI_Firm_short"/>
    <property type="match status" value="1"/>
</dbReference>
<dbReference type="SUPFAM" id="SSF51182">
    <property type="entry name" value="RmlC-like cupins"/>
    <property type="match status" value="1"/>
</dbReference>
<dbReference type="PANTHER" id="PTHR42742">
    <property type="entry name" value="TRANSCRIPTIONAL REPRESSOR MPRA"/>
    <property type="match status" value="1"/>
</dbReference>
<dbReference type="AlphaFoldDB" id="A0A5P6ND86"/>
<dbReference type="Gene3D" id="2.60.120.10">
    <property type="entry name" value="Jelly Rolls"/>
    <property type="match status" value="1"/>
</dbReference>
<sequence length="267" mass="28973">MMRKLPTQFVDKVWGVDRLPSPFPHPSDQAIGEVWFEPPAELKQLLVKYIFANERLSVQAHPDDAQAQAMGLGTNGKSECWVITHAEPGATIAVGFHEQIDAGTMREAALDGSIVDLLVWHEVQPGDAFYIPAGTVHAIGGGVSLIEVQQNSDVTFRLFDYGRPRELHLDQGVEVSKTGPYPSRLRNRMDGDSGLLVDGPHFRLHYWRCGSGADFPALKPDHALVIPYSGTVSVDGEDLAVGECGLVSEPCNSDLVGDALLLIAQPA</sequence>
<dbReference type="InterPro" id="IPR014628">
    <property type="entry name" value="Man6P_isomerase_Firm_short"/>
</dbReference>
<evidence type="ECO:0000313" key="5">
    <source>
        <dbReference type="EMBL" id="QFI63979.1"/>
    </source>
</evidence>
<evidence type="ECO:0000256" key="1">
    <source>
        <dbReference type="ARBA" id="ARBA00022723"/>
    </source>
</evidence>